<dbReference type="Proteomes" id="UP000823736">
    <property type="component" value="Unassembled WGS sequence"/>
</dbReference>
<feature type="domain" description="NADP-dependent oxidoreductase" evidence="4">
    <location>
        <begin position="25"/>
        <end position="269"/>
    </location>
</feature>
<name>A0A8T4GV58_9EURY</name>
<dbReference type="EMBL" id="JAGGLC010000003">
    <property type="protein sequence ID" value="MBP1987011.1"/>
    <property type="molecule type" value="Genomic_DNA"/>
</dbReference>
<evidence type="ECO:0000256" key="1">
    <source>
        <dbReference type="ARBA" id="ARBA00007905"/>
    </source>
</evidence>
<gene>
    <name evidence="5" type="ORF">J2753_001509</name>
</gene>
<reference evidence="5" key="1">
    <citation type="submission" date="2021-03" db="EMBL/GenBank/DDBJ databases">
        <title>Genomic Encyclopedia of Type Strains, Phase IV (KMG-IV): sequencing the most valuable type-strain genomes for metagenomic binning, comparative biology and taxonomic classification.</title>
        <authorList>
            <person name="Goeker M."/>
        </authorList>
    </citation>
    <scope>NUCLEOTIDE SEQUENCE</scope>
    <source>
        <strain evidence="5">DSM 26232</strain>
    </source>
</reference>
<dbReference type="EC" id="1.1.1.346" evidence="5"/>
<evidence type="ECO:0000259" key="4">
    <source>
        <dbReference type="Pfam" id="PF00248"/>
    </source>
</evidence>
<sequence>MSEKPTGDEVATANDCPRASGMPMLGMGTWQLTDEEVTPEAVETALGMGYRHIDTARGYGNEHLVGDGIKRSSVDREDVFLATKIWKSDLGYEDAIEQAHDAVDDLGVEKVDLLYVHWPAEAYDPVETFRAFDELVEEGVTDRIGISNFEPEQIEAAVDHADHDIFAHQFECHPLLQQDAVREATEEHGIEPVAYSPLARGDVFGHEVLSDIAGDHTVSEARVSLAWLRERGVTAIPKASGEAHLHDNWASLSLQLNDGELDAIDELDEHDRKVDPEFGPWNQ</sequence>
<comment type="caution">
    <text evidence="5">The sequence shown here is derived from an EMBL/GenBank/DDBJ whole genome shotgun (WGS) entry which is preliminary data.</text>
</comment>
<proteinExistence type="inferred from homology"/>
<dbReference type="Pfam" id="PF00248">
    <property type="entry name" value="Aldo_ket_red"/>
    <property type="match status" value="1"/>
</dbReference>
<dbReference type="PANTHER" id="PTHR43827">
    <property type="entry name" value="2,5-DIKETO-D-GLUCONIC ACID REDUCTASE"/>
    <property type="match status" value="1"/>
</dbReference>
<organism evidence="5 6">
    <name type="scientific">Halolamina salifodinae</name>
    <dbReference type="NCBI Taxonomy" id="1202767"/>
    <lineage>
        <taxon>Archaea</taxon>
        <taxon>Methanobacteriati</taxon>
        <taxon>Methanobacteriota</taxon>
        <taxon>Stenosarchaea group</taxon>
        <taxon>Halobacteria</taxon>
        <taxon>Halobacteriales</taxon>
        <taxon>Haloferacaceae</taxon>
    </lineage>
</organism>
<dbReference type="InterPro" id="IPR036812">
    <property type="entry name" value="NAD(P)_OxRdtase_dom_sf"/>
</dbReference>
<evidence type="ECO:0000256" key="3">
    <source>
        <dbReference type="ARBA" id="ARBA00023002"/>
    </source>
</evidence>
<dbReference type="PANTHER" id="PTHR43827:SF3">
    <property type="entry name" value="NADP-DEPENDENT OXIDOREDUCTASE DOMAIN-CONTAINING PROTEIN"/>
    <property type="match status" value="1"/>
</dbReference>
<accession>A0A8T4GV58</accession>
<comment type="similarity">
    <text evidence="1">Belongs to the aldo/keto reductase family.</text>
</comment>
<protein>
    <submittedName>
        <fullName evidence="5">2,5-diketo-D-gluconate reductase B</fullName>
        <ecNumber evidence="5">1.1.1.346</ecNumber>
    </submittedName>
</protein>
<keyword evidence="3 5" id="KW-0560">Oxidoreductase</keyword>
<dbReference type="Gene3D" id="3.20.20.100">
    <property type="entry name" value="NADP-dependent oxidoreductase domain"/>
    <property type="match status" value="1"/>
</dbReference>
<dbReference type="InterPro" id="IPR018170">
    <property type="entry name" value="Aldo/ket_reductase_CS"/>
</dbReference>
<evidence type="ECO:0000313" key="6">
    <source>
        <dbReference type="Proteomes" id="UP000823736"/>
    </source>
</evidence>
<dbReference type="PIRSF" id="PIRSF000097">
    <property type="entry name" value="AKR"/>
    <property type="match status" value="1"/>
</dbReference>
<dbReference type="SUPFAM" id="SSF51430">
    <property type="entry name" value="NAD(P)-linked oxidoreductase"/>
    <property type="match status" value="1"/>
</dbReference>
<evidence type="ECO:0000313" key="5">
    <source>
        <dbReference type="EMBL" id="MBP1987011.1"/>
    </source>
</evidence>
<dbReference type="InterPro" id="IPR020471">
    <property type="entry name" value="AKR"/>
</dbReference>
<keyword evidence="6" id="KW-1185">Reference proteome</keyword>
<keyword evidence="2" id="KW-0521">NADP</keyword>
<dbReference type="InterPro" id="IPR023210">
    <property type="entry name" value="NADP_OxRdtase_dom"/>
</dbReference>
<dbReference type="GO" id="GO:0016616">
    <property type="term" value="F:oxidoreductase activity, acting on the CH-OH group of donors, NAD or NADP as acceptor"/>
    <property type="evidence" value="ECO:0007669"/>
    <property type="project" value="UniProtKB-ARBA"/>
</dbReference>
<evidence type="ECO:0000256" key="2">
    <source>
        <dbReference type="ARBA" id="ARBA00022857"/>
    </source>
</evidence>
<dbReference type="RefSeq" id="WP_345777184.1">
    <property type="nucleotide sequence ID" value="NZ_JAGGLC010000003.1"/>
</dbReference>
<dbReference type="AlphaFoldDB" id="A0A8T4GV58"/>
<dbReference type="PRINTS" id="PR00069">
    <property type="entry name" value="ALDKETRDTASE"/>
</dbReference>
<dbReference type="PROSITE" id="PS00798">
    <property type="entry name" value="ALDOKETO_REDUCTASE_1"/>
    <property type="match status" value="1"/>
</dbReference>